<keyword evidence="4" id="KW-0684">Rhamnose metabolism</keyword>
<dbReference type="Gene3D" id="3.30.70.100">
    <property type="match status" value="1"/>
</dbReference>
<dbReference type="PANTHER" id="PTHR34389:SF2">
    <property type="entry name" value="L-RHAMNOSE MUTAROTASE"/>
    <property type="match status" value="1"/>
</dbReference>
<reference evidence="6" key="1">
    <citation type="submission" date="2020-10" db="EMBL/GenBank/DDBJ databases">
        <authorList>
            <person name="Gilroy R."/>
        </authorList>
    </citation>
    <scope>NUCLEOTIDE SEQUENCE</scope>
    <source>
        <strain evidence="6">14700</strain>
    </source>
</reference>
<dbReference type="InterPro" id="IPR011008">
    <property type="entry name" value="Dimeric_a/b-barrel"/>
</dbReference>
<organism evidence="6 7">
    <name type="scientific">Candidatus Ornithospirochaeta stercoravium</name>
    <dbReference type="NCBI Taxonomy" id="2840897"/>
    <lineage>
        <taxon>Bacteria</taxon>
        <taxon>Pseudomonadati</taxon>
        <taxon>Spirochaetota</taxon>
        <taxon>Spirochaetia</taxon>
        <taxon>Spirochaetales</taxon>
        <taxon>Spirochaetaceae</taxon>
        <taxon>Spirochaetaceae incertae sedis</taxon>
        <taxon>Candidatus Ornithospirochaeta</taxon>
    </lineage>
</organism>
<sequence>MAEEKREAFRMHLKPGCEEEYERRHRAIWPEVKKMISESGVYDYSIYLDKETGYLFAFQKTKGDKGSQDLGSEEIIQKWWAYMKDLMDTNEDNSPVSIPLREVFHMD</sequence>
<gene>
    <name evidence="6" type="primary">rhaM</name>
    <name evidence="6" type="ORF">IAA72_02990</name>
</gene>
<evidence type="ECO:0000256" key="2">
    <source>
        <dbReference type="ARBA" id="ARBA00023235"/>
    </source>
</evidence>
<dbReference type="SUPFAM" id="SSF54909">
    <property type="entry name" value="Dimeric alpha+beta barrel"/>
    <property type="match status" value="1"/>
</dbReference>
<dbReference type="AlphaFoldDB" id="A0A9D9I9Z2"/>
<evidence type="ECO:0000256" key="5">
    <source>
        <dbReference type="NCBIfam" id="TIGR02625"/>
    </source>
</evidence>
<dbReference type="EC" id="5.1.3.32" evidence="5"/>
<accession>A0A9D9I9Z2</accession>
<dbReference type="Pfam" id="PF05336">
    <property type="entry name" value="rhaM"/>
    <property type="match status" value="1"/>
</dbReference>
<evidence type="ECO:0000256" key="3">
    <source>
        <dbReference type="ARBA" id="ARBA00023277"/>
    </source>
</evidence>
<dbReference type="HAMAP" id="MF_01663">
    <property type="entry name" value="L_rham_rotase"/>
    <property type="match status" value="1"/>
</dbReference>
<dbReference type="InterPro" id="IPR008000">
    <property type="entry name" value="Rham/fucose_mutarotase"/>
</dbReference>
<dbReference type="Proteomes" id="UP000810292">
    <property type="component" value="Unassembled WGS sequence"/>
</dbReference>
<dbReference type="PANTHER" id="PTHR34389">
    <property type="entry name" value="L-RHAMNOSE MUTAROTASE"/>
    <property type="match status" value="1"/>
</dbReference>
<evidence type="ECO:0000313" key="6">
    <source>
        <dbReference type="EMBL" id="MBO8468734.1"/>
    </source>
</evidence>
<keyword evidence="3" id="KW-0119">Carbohydrate metabolism</keyword>
<dbReference type="GO" id="GO:0005737">
    <property type="term" value="C:cytoplasm"/>
    <property type="evidence" value="ECO:0007669"/>
    <property type="project" value="InterPro"/>
</dbReference>
<keyword evidence="1" id="KW-0963">Cytoplasm</keyword>
<keyword evidence="2 6" id="KW-0413">Isomerase</keyword>
<protein>
    <recommendedName>
        <fullName evidence="5">L-rhamnose mutarotase</fullName>
        <ecNumber evidence="5">5.1.3.32</ecNumber>
    </recommendedName>
</protein>
<name>A0A9D9I9Z2_9SPIO</name>
<evidence type="ECO:0000256" key="1">
    <source>
        <dbReference type="ARBA" id="ARBA00022490"/>
    </source>
</evidence>
<dbReference type="EMBL" id="JADIMF010000049">
    <property type="protein sequence ID" value="MBO8468734.1"/>
    <property type="molecule type" value="Genomic_DNA"/>
</dbReference>
<comment type="caution">
    <text evidence="6">The sequence shown here is derived from an EMBL/GenBank/DDBJ whole genome shotgun (WGS) entry which is preliminary data.</text>
</comment>
<dbReference type="GO" id="GO:0062192">
    <property type="term" value="F:L-rhamnose mutarotase activity"/>
    <property type="evidence" value="ECO:0007669"/>
    <property type="project" value="UniProtKB-UniRule"/>
</dbReference>
<dbReference type="NCBIfam" id="TIGR02625">
    <property type="entry name" value="YiiL_rotase"/>
    <property type="match status" value="1"/>
</dbReference>
<evidence type="ECO:0000256" key="4">
    <source>
        <dbReference type="ARBA" id="ARBA00023308"/>
    </source>
</evidence>
<proteinExistence type="inferred from homology"/>
<reference evidence="6" key="2">
    <citation type="journal article" date="2021" name="PeerJ">
        <title>Extensive microbial diversity within the chicken gut microbiome revealed by metagenomics and culture.</title>
        <authorList>
            <person name="Gilroy R."/>
            <person name="Ravi A."/>
            <person name="Getino M."/>
            <person name="Pursley I."/>
            <person name="Horton D.L."/>
            <person name="Alikhan N.F."/>
            <person name="Baker D."/>
            <person name="Gharbi K."/>
            <person name="Hall N."/>
            <person name="Watson M."/>
            <person name="Adriaenssens E.M."/>
            <person name="Foster-Nyarko E."/>
            <person name="Jarju S."/>
            <person name="Secka A."/>
            <person name="Antonio M."/>
            <person name="Oren A."/>
            <person name="Chaudhuri R.R."/>
            <person name="La Ragione R."/>
            <person name="Hildebrand F."/>
            <person name="Pallen M.J."/>
        </authorList>
    </citation>
    <scope>NUCLEOTIDE SEQUENCE</scope>
    <source>
        <strain evidence="6">14700</strain>
    </source>
</reference>
<dbReference type="GO" id="GO:0019301">
    <property type="term" value="P:rhamnose catabolic process"/>
    <property type="evidence" value="ECO:0007669"/>
    <property type="project" value="UniProtKB-UniRule"/>
</dbReference>
<evidence type="ECO:0000313" key="7">
    <source>
        <dbReference type="Proteomes" id="UP000810292"/>
    </source>
</evidence>
<dbReference type="InterPro" id="IPR013448">
    <property type="entry name" value="L-rhamnose_mutarotase"/>
</dbReference>